<evidence type="ECO:0000259" key="2">
    <source>
        <dbReference type="Pfam" id="PF13229"/>
    </source>
</evidence>
<evidence type="ECO:0000313" key="3">
    <source>
        <dbReference type="EMBL" id="WXA94180.1"/>
    </source>
</evidence>
<keyword evidence="1" id="KW-0732">Signal</keyword>
<evidence type="ECO:0000256" key="1">
    <source>
        <dbReference type="SAM" id="SignalP"/>
    </source>
</evidence>
<reference evidence="3 4" key="1">
    <citation type="submission" date="2021-12" db="EMBL/GenBank/DDBJ databases">
        <title>Discovery of the Pendulisporaceae a myxobacterial family with distinct sporulation behavior and unique specialized metabolism.</title>
        <authorList>
            <person name="Garcia R."/>
            <person name="Popoff A."/>
            <person name="Bader C.D."/>
            <person name="Loehr J."/>
            <person name="Walesch S."/>
            <person name="Walt C."/>
            <person name="Boldt J."/>
            <person name="Bunk B."/>
            <person name="Haeckl F.J.F.P.J."/>
            <person name="Gunesch A.P."/>
            <person name="Birkelbach J."/>
            <person name="Nuebel U."/>
            <person name="Pietschmann T."/>
            <person name="Bach T."/>
            <person name="Mueller R."/>
        </authorList>
    </citation>
    <scope>NUCLEOTIDE SEQUENCE [LARGE SCALE GENOMIC DNA]</scope>
    <source>
        <strain evidence="3 4">MSr12523</strain>
    </source>
</reference>
<feature type="chain" id="PRO_5046921400" evidence="1">
    <location>
        <begin position="25"/>
        <end position="436"/>
    </location>
</feature>
<proteinExistence type="predicted"/>
<dbReference type="InterPro" id="IPR022442">
    <property type="entry name" value="SO_2930-like_dom"/>
</dbReference>
<organism evidence="3 4">
    <name type="scientific">Pendulispora brunnea</name>
    <dbReference type="NCBI Taxonomy" id="2905690"/>
    <lineage>
        <taxon>Bacteria</taxon>
        <taxon>Pseudomonadati</taxon>
        <taxon>Myxococcota</taxon>
        <taxon>Myxococcia</taxon>
        <taxon>Myxococcales</taxon>
        <taxon>Sorangiineae</taxon>
        <taxon>Pendulisporaceae</taxon>
        <taxon>Pendulispora</taxon>
    </lineage>
</organism>
<keyword evidence="4" id="KW-1185">Reference proteome</keyword>
<dbReference type="SUPFAM" id="SSF51126">
    <property type="entry name" value="Pectin lyase-like"/>
    <property type="match status" value="1"/>
</dbReference>
<dbReference type="Pfam" id="PF13229">
    <property type="entry name" value="Beta_helix"/>
    <property type="match status" value="1"/>
</dbReference>
<feature type="domain" description="Right handed beta helix" evidence="2">
    <location>
        <begin position="110"/>
        <end position="237"/>
    </location>
</feature>
<dbReference type="RefSeq" id="WP_394844783.1">
    <property type="nucleotide sequence ID" value="NZ_CP089982.1"/>
</dbReference>
<protein>
    <submittedName>
        <fullName evidence="3">Right-handed parallel beta-helix repeat-containing protein</fullName>
    </submittedName>
</protein>
<dbReference type="Proteomes" id="UP001379533">
    <property type="component" value="Chromosome"/>
</dbReference>
<dbReference type="InterPro" id="IPR011050">
    <property type="entry name" value="Pectin_lyase_fold/virulence"/>
</dbReference>
<feature type="signal peptide" evidence="1">
    <location>
        <begin position="1"/>
        <end position="24"/>
    </location>
</feature>
<dbReference type="InterPro" id="IPR006626">
    <property type="entry name" value="PbH1"/>
</dbReference>
<dbReference type="EMBL" id="CP089982">
    <property type="protein sequence ID" value="WXA94180.1"/>
    <property type="molecule type" value="Genomic_DNA"/>
</dbReference>
<dbReference type="PROSITE" id="PS51257">
    <property type="entry name" value="PROKAR_LIPOPROTEIN"/>
    <property type="match status" value="1"/>
</dbReference>
<gene>
    <name evidence="3" type="ORF">LZC95_48020</name>
</gene>
<evidence type="ECO:0000313" key="4">
    <source>
        <dbReference type="Proteomes" id="UP001379533"/>
    </source>
</evidence>
<accession>A0ABZ2K9D9</accession>
<dbReference type="Gene3D" id="2.160.20.10">
    <property type="entry name" value="Single-stranded right-handed beta-helix, Pectin lyase-like"/>
    <property type="match status" value="1"/>
</dbReference>
<dbReference type="NCBIfam" id="TIGR03805">
    <property type="entry name" value="beta_helix_1"/>
    <property type="match status" value="1"/>
</dbReference>
<dbReference type="InterPro" id="IPR012334">
    <property type="entry name" value="Pectin_lyas_fold"/>
</dbReference>
<sequence>MRTCAFHGMTLALLALGASLLACSSDDSQNPPGDPSCTAANRCTFFASGTSELEIQNRIATIRSGESVKFGEGTFTFTNQIALPSNVNDIALLGSGREKTVLDFAGLTTANDSVYAQYVRNLRIEGFTVKDPPGNGVKVLQSTNVVFRDLKTYWSSEDTSKHGGYGLYPVQSTDVLIEKSLVIGASDAGIYVGQSKNIVVQNNEAHGNVAGIELENCFTADVYDNEAHDNAAGILVFDVPNLQQVGGHDIRVFKNRVRENNGTNFAPSALVRHVPGGTGVAVLASTNVEVFQNTFEKNKTAHMSILSFLVVEQTTDPNYAPYQWPSKIHVHDNTFTEGGTAPDISKELGALLTLGQFPENNRVPDMLYDGILPPGAQGPNPQRICLEHNEGSALSAFSNLHLDKFDRTKLNLAEVREMNPPEFVCELPPVPPVRLP</sequence>
<dbReference type="SMART" id="SM00710">
    <property type="entry name" value="PbH1"/>
    <property type="match status" value="5"/>
</dbReference>
<dbReference type="InterPro" id="IPR039448">
    <property type="entry name" value="Beta_helix"/>
</dbReference>
<name>A0ABZ2K9D9_9BACT</name>